<dbReference type="PANTHER" id="PTHR30055:SF234">
    <property type="entry name" value="HTH-TYPE TRANSCRIPTIONAL REGULATOR BETI"/>
    <property type="match status" value="1"/>
</dbReference>
<protein>
    <submittedName>
        <fullName evidence="7">TetR/AcrR family transcriptional regulator</fullName>
    </submittedName>
</protein>
<proteinExistence type="predicted"/>
<keyword evidence="2 4" id="KW-0238">DNA-binding</keyword>
<dbReference type="PRINTS" id="PR00455">
    <property type="entry name" value="HTHTETR"/>
</dbReference>
<feature type="domain" description="HTH tetR-type" evidence="6">
    <location>
        <begin position="186"/>
        <end position="246"/>
    </location>
</feature>
<evidence type="ECO:0000256" key="4">
    <source>
        <dbReference type="PROSITE-ProRule" id="PRU00335"/>
    </source>
</evidence>
<dbReference type="GO" id="GO:0003700">
    <property type="term" value="F:DNA-binding transcription factor activity"/>
    <property type="evidence" value="ECO:0007669"/>
    <property type="project" value="TreeGrafter"/>
</dbReference>
<dbReference type="OrthoDB" id="5112469at2"/>
<evidence type="ECO:0000256" key="1">
    <source>
        <dbReference type="ARBA" id="ARBA00023015"/>
    </source>
</evidence>
<keyword evidence="1" id="KW-0805">Transcription regulation</keyword>
<dbReference type="PANTHER" id="PTHR30055">
    <property type="entry name" value="HTH-TYPE TRANSCRIPTIONAL REGULATOR RUTR"/>
    <property type="match status" value="1"/>
</dbReference>
<organism evidence="7 8">
    <name type="scientific">Saccharopolyspora hirsuta</name>
    <dbReference type="NCBI Taxonomy" id="1837"/>
    <lineage>
        <taxon>Bacteria</taxon>
        <taxon>Bacillati</taxon>
        <taxon>Actinomycetota</taxon>
        <taxon>Actinomycetes</taxon>
        <taxon>Pseudonocardiales</taxon>
        <taxon>Pseudonocardiaceae</taxon>
        <taxon>Saccharopolyspora</taxon>
    </lineage>
</organism>
<dbReference type="AlphaFoldDB" id="A0A5M7C864"/>
<dbReference type="InterPro" id="IPR036271">
    <property type="entry name" value="Tet_transcr_reg_TetR-rel_C_sf"/>
</dbReference>
<evidence type="ECO:0000313" key="8">
    <source>
        <dbReference type="Proteomes" id="UP000323946"/>
    </source>
</evidence>
<dbReference type="InterPro" id="IPR009057">
    <property type="entry name" value="Homeodomain-like_sf"/>
</dbReference>
<keyword evidence="3" id="KW-0804">Transcription</keyword>
<dbReference type="Gene3D" id="1.10.357.10">
    <property type="entry name" value="Tetracycline Repressor, domain 2"/>
    <property type="match status" value="1"/>
</dbReference>
<dbReference type="Pfam" id="PF00440">
    <property type="entry name" value="TetR_N"/>
    <property type="match status" value="1"/>
</dbReference>
<evidence type="ECO:0000259" key="6">
    <source>
        <dbReference type="PROSITE" id="PS50977"/>
    </source>
</evidence>
<dbReference type="InterPro" id="IPR050109">
    <property type="entry name" value="HTH-type_TetR-like_transc_reg"/>
</dbReference>
<gene>
    <name evidence="7" type="ORF">F1721_02260</name>
</gene>
<keyword evidence="8" id="KW-1185">Reference proteome</keyword>
<evidence type="ECO:0000256" key="3">
    <source>
        <dbReference type="ARBA" id="ARBA00023163"/>
    </source>
</evidence>
<dbReference type="GO" id="GO:0000976">
    <property type="term" value="F:transcription cis-regulatory region binding"/>
    <property type="evidence" value="ECO:0007669"/>
    <property type="project" value="TreeGrafter"/>
</dbReference>
<dbReference type="InterPro" id="IPR001647">
    <property type="entry name" value="HTH_TetR"/>
</dbReference>
<feature type="compositionally biased region" description="Basic and acidic residues" evidence="5">
    <location>
        <begin position="55"/>
        <end position="71"/>
    </location>
</feature>
<accession>A0A5M7C864</accession>
<dbReference type="Pfam" id="PF17932">
    <property type="entry name" value="TetR_C_24"/>
    <property type="match status" value="1"/>
</dbReference>
<feature type="region of interest" description="Disordered" evidence="5">
    <location>
        <begin position="87"/>
        <end position="106"/>
    </location>
</feature>
<dbReference type="SUPFAM" id="SSF48498">
    <property type="entry name" value="Tetracyclin repressor-like, C-terminal domain"/>
    <property type="match status" value="1"/>
</dbReference>
<name>A0A5M7C864_SACHI</name>
<reference evidence="7 8" key="1">
    <citation type="submission" date="2019-09" db="EMBL/GenBank/DDBJ databases">
        <title>Draft genome sequence of the thermophilic Saccharopolyspora hirsuta VKM Ac-666T.</title>
        <authorList>
            <person name="Lobastova T.G."/>
            <person name="Fokina V."/>
            <person name="Bragin E.Y."/>
            <person name="Shtratnikova V.Y."/>
            <person name="Starodumova I.P."/>
            <person name="Tarlachkov S.V."/>
            <person name="Donova M.V."/>
        </authorList>
    </citation>
    <scope>NUCLEOTIDE SEQUENCE [LARGE SCALE GENOMIC DNA]</scope>
    <source>
        <strain evidence="7 8">VKM Ac-666</strain>
    </source>
</reference>
<dbReference type="Proteomes" id="UP000323946">
    <property type="component" value="Unassembled WGS sequence"/>
</dbReference>
<evidence type="ECO:0000313" key="7">
    <source>
        <dbReference type="EMBL" id="KAA5838289.1"/>
    </source>
</evidence>
<dbReference type="Gene3D" id="1.10.10.60">
    <property type="entry name" value="Homeodomain-like"/>
    <property type="match status" value="1"/>
</dbReference>
<dbReference type="EMBL" id="VWPH01000001">
    <property type="protein sequence ID" value="KAA5838289.1"/>
    <property type="molecule type" value="Genomic_DNA"/>
</dbReference>
<feature type="region of interest" description="Disordered" evidence="5">
    <location>
        <begin position="38"/>
        <end position="71"/>
    </location>
</feature>
<dbReference type="InterPro" id="IPR041490">
    <property type="entry name" value="KstR2_TetR_C"/>
</dbReference>
<feature type="DNA-binding region" description="H-T-H motif" evidence="4">
    <location>
        <begin position="209"/>
        <end position="228"/>
    </location>
</feature>
<evidence type="ECO:0000256" key="5">
    <source>
        <dbReference type="SAM" id="MobiDB-lite"/>
    </source>
</evidence>
<comment type="caution">
    <text evidence="7">The sequence shown here is derived from an EMBL/GenBank/DDBJ whole genome shotgun (WGS) entry which is preliminary data.</text>
</comment>
<dbReference type="SUPFAM" id="SSF46689">
    <property type="entry name" value="Homeodomain-like"/>
    <property type="match status" value="1"/>
</dbReference>
<evidence type="ECO:0000256" key="2">
    <source>
        <dbReference type="ARBA" id="ARBA00023125"/>
    </source>
</evidence>
<dbReference type="AntiFam" id="ANF00095">
    <property type="entry name" value="Shadow ORF (opposite ABC transporters)"/>
</dbReference>
<sequence>MREQALHQLVPDGEHRVQRAHRFLEDHAELVAAQGLPRAFRQPQQVGAVEPDPPGDPRRWRGQESHDRERGERLAAAALARHAQDLAGGHREGHVAHRGGAGLPGGEGDGELLDFQHVVCGAAGECQRWPPERCDGGHSKQHVKLTSISVFWIALGWRISVPSHQEDAVAVERLQPVASPKTPKGRGSKEALLRAARAVFGRSGFAASRVADIAAEAGMSSGAFYRYYTDKREALVELMTELLQGLFDQSRAKWNPSDAVESVVISTERYFRYYADNADLFRVLHETAQTDPEIEAMQAESRRTFHDRITRMARKGIERGLIRPDLDPDLSAAFLGGMTEHYAYTRFVLHRYPERDVEEVSRELANLWARGALA</sequence>
<dbReference type="PROSITE" id="PS50977">
    <property type="entry name" value="HTH_TETR_2"/>
    <property type="match status" value="1"/>
</dbReference>